<comment type="subunit">
    <text evidence="7">Component of the cohesin complex.</text>
</comment>
<keyword evidence="4" id="KW-0498">Mitosis</keyword>
<dbReference type="GO" id="GO:0051301">
    <property type="term" value="P:cell division"/>
    <property type="evidence" value="ECO:0007669"/>
    <property type="project" value="UniProtKB-KW"/>
</dbReference>
<accession>A0A438BT53</accession>
<protein>
    <submittedName>
        <fullName evidence="9">Sister chromatid cohesion 1 protein 2</fullName>
    </submittedName>
</protein>
<feature type="domain" description="Rad21/Rec8-like protein C-terminal eukaryotic" evidence="8">
    <location>
        <begin position="297"/>
        <end position="345"/>
    </location>
</feature>
<gene>
    <name evidence="9" type="primary">SYN2_0</name>
    <name evidence="9" type="ORF">CK203_084870</name>
</gene>
<dbReference type="FunFam" id="1.10.10.580:FF:000002">
    <property type="entry name" value="Sister chromatid cohesion 1 protein 4"/>
    <property type="match status" value="1"/>
</dbReference>
<dbReference type="PANTHER" id="PTHR12585">
    <property type="entry name" value="SCC1 / RAD21 FAMILY MEMBER"/>
    <property type="match status" value="1"/>
</dbReference>
<organism evidence="9 10">
    <name type="scientific">Vitis vinifera</name>
    <name type="common">Grape</name>
    <dbReference type="NCBI Taxonomy" id="29760"/>
    <lineage>
        <taxon>Eukaryota</taxon>
        <taxon>Viridiplantae</taxon>
        <taxon>Streptophyta</taxon>
        <taxon>Embryophyta</taxon>
        <taxon>Tracheophyta</taxon>
        <taxon>Spermatophyta</taxon>
        <taxon>Magnoliopsida</taxon>
        <taxon>eudicotyledons</taxon>
        <taxon>Gunneridae</taxon>
        <taxon>Pentapetalae</taxon>
        <taxon>rosids</taxon>
        <taxon>Vitales</taxon>
        <taxon>Vitaceae</taxon>
        <taxon>Viteae</taxon>
        <taxon>Vitis</taxon>
    </lineage>
</organism>
<dbReference type="GO" id="GO:0007062">
    <property type="term" value="P:sister chromatid cohesion"/>
    <property type="evidence" value="ECO:0007669"/>
    <property type="project" value="InterPro"/>
</dbReference>
<dbReference type="InterPro" id="IPR036390">
    <property type="entry name" value="WH_DNA-bd_sf"/>
</dbReference>
<comment type="subcellular location">
    <subcellularLocation>
        <location evidence="1">Nucleus</location>
    </subcellularLocation>
</comment>
<dbReference type="PANTHER" id="PTHR12585:SF73">
    <property type="entry name" value="SISTER CHROMATID COHESION 1 PROTEIN 2"/>
    <property type="match status" value="1"/>
</dbReference>
<evidence type="ECO:0000313" key="10">
    <source>
        <dbReference type="Proteomes" id="UP000288805"/>
    </source>
</evidence>
<dbReference type="EMBL" id="QGNW01002628">
    <property type="protein sequence ID" value="RVW14141.1"/>
    <property type="molecule type" value="Genomic_DNA"/>
</dbReference>
<name>A0A438BT53_VITVI</name>
<evidence type="ECO:0000256" key="5">
    <source>
        <dbReference type="ARBA" id="ARBA00022829"/>
    </source>
</evidence>
<reference evidence="9 10" key="1">
    <citation type="journal article" date="2018" name="PLoS Genet.">
        <title>Population sequencing reveals clonal diversity and ancestral inbreeding in the grapevine cultivar Chardonnay.</title>
        <authorList>
            <person name="Roach M.J."/>
            <person name="Johnson D.L."/>
            <person name="Bohlmann J."/>
            <person name="van Vuuren H.J."/>
            <person name="Jones S.J."/>
            <person name="Pretorius I.S."/>
            <person name="Schmidt S.A."/>
            <person name="Borneman A.R."/>
        </authorList>
    </citation>
    <scope>NUCLEOTIDE SEQUENCE [LARGE SCALE GENOMIC DNA]</scope>
    <source>
        <strain evidence="10">cv. Chardonnay</strain>
        <tissue evidence="9">Leaf</tissue>
    </source>
</reference>
<proteinExistence type="inferred from homology"/>
<dbReference type="InterPro" id="IPR039781">
    <property type="entry name" value="Rad21/Rec8-like"/>
</dbReference>
<dbReference type="CDD" id="cd21793">
    <property type="entry name" value="Rad21_Rec8_M_AtSYN1-like"/>
    <property type="match status" value="1"/>
</dbReference>
<sequence length="360" mass="40722">MQFGLQYRFEDVASQPETCSTISPPDEDFLLPCLMDTAQLVSSLHDLSSIEASMEKFRDCSFSQGECLDLQLFHRVEIDIGGPFDGEHHIKLQVTAEGHRVTNTLDATPESNLPDASGSTTPEFIIVHTPTKKEHARIPRKRKCLFDEKIVLSSEFLKKSIQSSSDLIRKRRKVPHTAYDAWKVYQIANLSKGFLEALIPCISLELRSLFHAKKLMTPELVVNVEAPDDRVVPASSFESSQQRQSSSENEEFDILMNEEINSCEVANQKINGWSDRTGMVARYLCRSFLNQKKQGDENAVTLSQFLTGKTKKESSRLFYEILVLKSKGYVDVEQNNAYGDIRVMKTLQMESVSGKLKVSR</sequence>
<keyword evidence="4" id="KW-0131">Cell cycle</keyword>
<dbReference type="SUPFAM" id="SSF46785">
    <property type="entry name" value="Winged helix' DNA-binding domain"/>
    <property type="match status" value="1"/>
</dbReference>
<evidence type="ECO:0000256" key="6">
    <source>
        <dbReference type="ARBA" id="ARBA00023242"/>
    </source>
</evidence>
<evidence type="ECO:0000259" key="8">
    <source>
        <dbReference type="Pfam" id="PF04824"/>
    </source>
</evidence>
<keyword evidence="3" id="KW-0132">Cell division</keyword>
<keyword evidence="6" id="KW-0539">Nucleus</keyword>
<evidence type="ECO:0000256" key="4">
    <source>
        <dbReference type="ARBA" id="ARBA00022776"/>
    </source>
</evidence>
<dbReference type="Proteomes" id="UP000288805">
    <property type="component" value="Unassembled WGS sequence"/>
</dbReference>
<dbReference type="GO" id="GO:0007059">
    <property type="term" value="P:chromosome segregation"/>
    <property type="evidence" value="ECO:0007669"/>
    <property type="project" value="UniProtKB-KW"/>
</dbReference>
<dbReference type="Pfam" id="PF04824">
    <property type="entry name" value="Rad21_Rec8"/>
    <property type="match status" value="1"/>
</dbReference>
<comment type="caution">
    <text evidence="9">The sequence shown here is derived from an EMBL/GenBank/DDBJ whole genome shotgun (WGS) entry which is preliminary data.</text>
</comment>
<dbReference type="GO" id="GO:0005634">
    <property type="term" value="C:nucleus"/>
    <property type="evidence" value="ECO:0007669"/>
    <property type="project" value="UniProtKB-SubCell"/>
</dbReference>
<dbReference type="AlphaFoldDB" id="A0A438BT53"/>
<comment type="similarity">
    <text evidence="2">Belongs to the rad21 family.</text>
</comment>
<evidence type="ECO:0000256" key="2">
    <source>
        <dbReference type="ARBA" id="ARBA00009870"/>
    </source>
</evidence>
<evidence type="ECO:0000313" key="9">
    <source>
        <dbReference type="EMBL" id="RVW14141.1"/>
    </source>
</evidence>
<dbReference type="InterPro" id="IPR023093">
    <property type="entry name" value="ScpA-like_C"/>
</dbReference>
<evidence type="ECO:0000256" key="1">
    <source>
        <dbReference type="ARBA" id="ARBA00004123"/>
    </source>
</evidence>
<evidence type="ECO:0000256" key="7">
    <source>
        <dbReference type="ARBA" id="ARBA00064543"/>
    </source>
</evidence>
<keyword evidence="5" id="KW-0159">Chromosome partition</keyword>
<evidence type="ECO:0000256" key="3">
    <source>
        <dbReference type="ARBA" id="ARBA00022618"/>
    </source>
</evidence>
<dbReference type="InterPro" id="IPR006909">
    <property type="entry name" value="Rad21/Rec8_C_eu"/>
</dbReference>
<dbReference type="GO" id="GO:0008278">
    <property type="term" value="C:cohesin complex"/>
    <property type="evidence" value="ECO:0007669"/>
    <property type="project" value="InterPro"/>
</dbReference>
<dbReference type="Gene3D" id="1.10.10.580">
    <property type="entry name" value="Structural maintenance of chromosome 1. Chain E"/>
    <property type="match status" value="1"/>
</dbReference>